<comment type="caution">
    <text evidence="8">The sequence shown here is derived from an EMBL/GenBank/DDBJ whole genome shotgun (WGS) entry which is preliminary data.</text>
</comment>
<evidence type="ECO:0000259" key="7">
    <source>
        <dbReference type="Pfam" id="PF01850"/>
    </source>
</evidence>
<dbReference type="InterPro" id="IPR029060">
    <property type="entry name" value="PIN-like_dom_sf"/>
</dbReference>
<comment type="function">
    <text evidence="6">Toxic component of a toxin-antitoxin (TA) system. An RNase.</text>
</comment>
<dbReference type="PANTHER" id="PTHR42740:SF1">
    <property type="entry name" value="RIBONUCLEASE VAPC3"/>
    <property type="match status" value="1"/>
</dbReference>
<dbReference type="Gene3D" id="3.40.50.1010">
    <property type="entry name" value="5'-nuclease"/>
    <property type="match status" value="1"/>
</dbReference>
<dbReference type="Proteomes" id="UP000183940">
    <property type="component" value="Unassembled WGS sequence"/>
</dbReference>
<proteinExistence type="inferred from homology"/>
<gene>
    <name evidence="6" type="primary">vapC</name>
    <name evidence="8" type="ORF">BI308_15210</name>
</gene>
<evidence type="ECO:0000313" key="9">
    <source>
        <dbReference type="Proteomes" id="UP000183940"/>
    </source>
</evidence>
<dbReference type="PANTHER" id="PTHR42740">
    <property type="entry name" value="RIBONUCLEASE VAPC3"/>
    <property type="match status" value="1"/>
</dbReference>
<feature type="binding site" evidence="6">
    <location>
        <position position="99"/>
    </location>
    <ligand>
        <name>Mg(2+)</name>
        <dbReference type="ChEBI" id="CHEBI:18420"/>
    </ligand>
</feature>
<dbReference type="STRING" id="1925591.BI308_15210"/>
<keyword evidence="3 6" id="KW-0479">Metal-binding</keyword>
<comment type="cofactor">
    <cofactor evidence="6">
        <name>Mg(2+)</name>
        <dbReference type="ChEBI" id="CHEBI:18420"/>
    </cofactor>
</comment>
<keyword evidence="2 6" id="KW-0540">Nuclease</keyword>
<evidence type="ECO:0000256" key="4">
    <source>
        <dbReference type="ARBA" id="ARBA00022801"/>
    </source>
</evidence>
<dbReference type="InterPro" id="IPR002716">
    <property type="entry name" value="PIN_dom"/>
</dbReference>
<dbReference type="GO" id="GO:0000287">
    <property type="term" value="F:magnesium ion binding"/>
    <property type="evidence" value="ECO:0007669"/>
    <property type="project" value="UniProtKB-UniRule"/>
</dbReference>
<comment type="similarity">
    <text evidence="6">Belongs to the PINc/VapC protein family.</text>
</comment>
<protein>
    <recommendedName>
        <fullName evidence="6">Ribonuclease VapC</fullName>
        <shortName evidence="6">RNase VapC</shortName>
        <ecNumber evidence="6">3.1.-.-</ecNumber>
    </recommendedName>
    <alternativeName>
        <fullName evidence="6">Toxin VapC</fullName>
    </alternativeName>
</protein>
<dbReference type="HAMAP" id="MF_00265">
    <property type="entry name" value="VapC_Nob1"/>
    <property type="match status" value="1"/>
</dbReference>
<organism evidence="8 9">
    <name type="scientific">Roseofilum reptotaenium AO1-A</name>
    <dbReference type="NCBI Taxonomy" id="1925591"/>
    <lineage>
        <taxon>Bacteria</taxon>
        <taxon>Bacillati</taxon>
        <taxon>Cyanobacteriota</taxon>
        <taxon>Cyanophyceae</taxon>
        <taxon>Desertifilales</taxon>
        <taxon>Desertifilaceae</taxon>
        <taxon>Roseofilum</taxon>
    </lineage>
</organism>
<feature type="binding site" evidence="6">
    <location>
        <position position="6"/>
    </location>
    <ligand>
        <name>Mg(2+)</name>
        <dbReference type="ChEBI" id="CHEBI:18420"/>
    </ligand>
</feature>
<evidence type="ECO:0000256" key="3">
    <source>
        <dbReference type="ARBA" id="ARBA00022723"/>
    </source>
</evidence>
<keyword evidence="6" id="KW-0800">Toxin</keyword>
<keyword evidence="4 6" id="KW-0378">Hydrolase</keyword>
<dbReference type="GO" id="GO:0016787">
    <property type="term" value="F:hydrolase activity"/>
    <property type="evidence" value="ECO:0007669"/>
    <property type="project" value="UniProtKB-KW"/>
</dbReference>
<dbReference type="GO" id="GO:0090729">
    <property type="term" value="F:toxin activity"/>
    <property type="evidence" value="ECO:0007669"/>
    <property type="project" value="UniProtKB-KW"/>
</dbReference>
<dbReference type="EC" id="3.1.-.-" evidence="6"/>
<reference evidence="8" key="1">
    <citation type="submission" date="2016-10" db="EMBL/GenBank/DDBJ databases">
        <title>CRISPR-Cas defence system in Roseofilum reptotaenium: evidence of a bacteriophage-cyanobacterium arms race in the coral black band disease.</title>
        <authorList>
            <person name="Buerger P."/>
            <person name="Wood-Charlson E.M."/>
            <person name="Weynberg K.D."/>
            <person name="Willis B."/>
            <person name="Van Oppen M.J."/>
        </authorList>
    </citation>
    <scope>NUCLEOTIDE SEQUENCE [LARGE SCALE GENOMIC DNA]</scope>
    <source>
        <strain evidence="8">AO1-A</strain>
    </source>
</reference>
<dbReference type="AlphaFoldDB" id="A0A1L9QQB2"/>
<dbReference type="InterPro" id="IPR051749">
    <property type="entry name" value="PINc/VapC_TA_RNase"/>
</dbReference>
<keyword evidence="1 6" id="KW-1277">Toxin-antitoxin system</keyword>
<keyword evidence="9" id="KW-1185">Reference proteome</keyword>
<sequence>MGYLLDTNIITALVKRNSRVVTRLRYIEGQGAKIYMSAVSYYEVKRGLLYINATRQLANLEILCERIPLLYLDNLNIFQKAVEIHANLRRKGEPMEDADILIAATAIAHNLILVSHDSDMQRVKNLMLYQVR</sequence>
<keyword evidence="5 6" id="KW-0460">Magnesium</keyword>
<feature type="domain" description="PIN" evidence="7">
    <location>
        <begin position="3"/>
        <end position="124"/>
    </location>
</feature>
<dbReference type="SUPFAM" id="SSF88723">
    <property type="entry name" value="PIN domain-like"/>
    <property type="match status" value="1"/>
</dbReference>
<name>A0A1L9QQB2_9CYAN</name>
<evidence type="ECO:0000256" key="6">
    <source>
        <dbReference type="HAMAP-Rule" id="MF_00265"/>
    </source>
</evidence>
<evidence type="ECO:0000256" key="2">
    <source>
        <dbReference type="ARBA" id="ARBA00022722"/>
    </source>
</evidence>
<dbReference type="EMBL" id="MLAW01000026">
    <property type="protein sequence ID" value="OJJ24777.1"/>
    <property type="molecule type" value="Genomic_DNA"/>
</dbReference>
<evidence type="ECO:0000256" key="5">
    <source>
        <dbReference type="ARBA" id="ARBA00022842"/>
    </source>
</evidence>
<evidence type="ECO:0000256" key="1">
    <source>
        <dbReference type="ARBA" id="ARBA00022649"/>
    </source>
</evidence>
<accession>A0A1L9QQB2</accession>
<dbReference type="GO" id="GO:0004540">
    <property type="term" value="F:RNA nuclease activity"/>
    <property type="evidence" value="ECO:0007669"/>
    <property type="project" value="InterPro"/>
</dbReference>
<dbReference type="InterPro" id="IPR022907">
    <property type="entry name" value="VapC_family"/>
</dbReference>
<dbReference type="CDD" id="cd18744">
    <property type="entry name" value="PIN_VapC4-5_FitB-like"/>
    <property type="match status" value="1"/>
</dbReference>
<dbReference type="Pfam" id="PF01850">
    <property type="entry name" value="PIN"/>
    <property type="match status" value="1"/>
</dbReference>
<evidence type="ECO:0000313" key="8">
    <source>
        <dbReference type="EMBL" id="OJJ24777.1"/>
    </source>
</evidence>